<keyword evidence="1" id="KW-0812">Transmembrane</keyword>
<reference evidence="2" key="1">
    <citation type="submission" date="2020-01" db="EMBL/GenBank/DDBJ databases">
        <authorList>
            <person name="Mishra B."/>
        </authorList>
    </citation>
    <scope>NUCLEOTIDE SEQUENCE [LARGE SCALE GENOMIC DNA]</scope>
</reference>
<dbReference type="AlphaFoldDB" id="A0A6D2IY38"/>
<dbReference type="EMBL" id="CACVBM020001107">
    <property type="protein sequence ID" value="CAA7031532.1"/>
    <property type="molecule type" value="Genomic_DNA"/>
</dbReference>
<feature type="transmembrane region" description="Helical" evidence="1">
    <location>
        <begin position="72"/>
        <end position="99"/>
    </location>
</feature>
<protein>
    <submittedName>
        <fullName evidence="2">Uncharacterized protein</fullName>
    </submittedName>
</protein>
<name>A0A6D2IY38_9BRAS</name>
<accession>A0A6D2IY38</accession>
<gene>
    <name evidence="2" type="ORF">MERR_LOCUS18767</name>
</gene>
<proteinExistence type="predicted"/>
<evidence type="ECO:0000313" key="2">
    <source>
        <dbReference type="EMBL" id="CAA7031532.1"/>
    </source>
</evidence>
<dbReference type="OrthoDB" id="1729028at2759"/>
<dbReference type="PANTHER" id="PTHR35313">
    <property type="entry name" value="NO EXINE FORMATION 1"/>
    <property type="match status" value="1"/>
</dbReference>
<sequence>MSEDGAAWMPAVGNVATIMCFAICLILPGYTSDINVLGVILLIHCMGRSLVRWKHRYVWSYTSKHTDASPMLTAPLCFAAVVITDVFQARLLGVFGIVYSAAQD</sequence>
<dbReference type="PANTHER" id="PTHR35313:SF1">
    <property type="entry name" value="NO EXINE FORMATION 1"/>
    <property type="match status" value="1"/>
</dbReference>
<evidence type="ECO:0000256" key="1">
    <source>
        <dbReference type="SAM" id="Phobius"/>
    </source>
</evidence>
<feature type="transmembrane region" description="Helical" evidence="1">
    <location>
        <begin position="34"/>
        <end position="51"/>
    </location>
</feature>
<keyword evidence="3" id="KW-1185">Reference proteome</keyword>
<keyword evidence="1" id="KW-0472">Membrane</keyword>
<evidence type="ECO:0000313" key="3">
    <source>
        <dbReference type="Proteomes" id="UP000467841"/>
    </source>
</evidence>
<comment type="caution">
    <text evidence="2">The sequence shown here is derived from an EMBL/GenBank/DDBJ whole genome shotgun (WGS) entry which is preliminary data.</text>
</comment>
<keyword evidence="1" id="KW-1133">Transmembrane helix</keyword>
<organism evidence="2 3">
    <name type="scientific">Microthlaspi erraticum</name>
    <dbReference type="NCBI Taxonomy" id="1685480"/>
    <lineage>
        <taxon>Eukaryota</taxon>
        <taxon>Viridiplantae</taxon>
        <taxon>Streptophyta</taxon>
        <taxon>Embryophyta</taxon>
        <taxon>Tracheophyta</taxon>
        <taxon>Spermatophyta</taxon>
        <taxon>Magnoliopsida</taxon>
        <taxon>eudicotyledons</taxon>
        <taxon>Gunneridae</taxon>
        <taxon>Pentapetalae</taxon>
        <taxon>rosids</taxon>
        <taxon>malvids</taxon>
        <taxon>Brassicales</taxon>
        <taxon>Brassicaceae</taxon>
        <taxon>Coluteocarpeae</taxon>
        <taxon>Microthlaspi</taxon>
    </lineage>
</organism>
<feature type="transmembrane region" description="Helical" evidence="1">
    <location>
        <begin position="7"/>
        <end position="28"/>
    </location>
</feature>
<dbReference type="Proteomes" id="UP000467841">
    <property type="component" value="Unassembled WGS sequence"/>
</dbReference>